<dbReference type="Pfam" id="PF14403">
    <property type="entry name" value="CP_ATPgrasp_2"/>
    <property type="match status" value="1"/>
</dbReference>
<evidence type="ECO:0000259" key="2">
    <source>
        <dbReference type="Pfam" id="PF14403"/>
    </source>
</evidence>
<reference evidence="3 4" key="1">
    <citation type="submission" date="2019-11" db="EMBL/GenBank/DDBJ databases">
        <title>Caenimonas koreensis gen. nov., sp. nov., isolated from activated sludge.</title>
        <authorList>
            <person name="Seung H.R."/>
        </authorList>
    </citation>
    <scope>NUCLEOTIDE SEQUENCE [LARGE SCALE GENOMIC DNA]</scope>
    <source>
        <strain evidence="3 4">EMB320</strain>
    </source>
</reference>
<dbReference type="SUPFAM" id="SSF56059">
    <property type="entry name" value="Glutathione synthetase ATP-binding domain-like"/>
    <property type="match status" value="1"/>
</dbReference>
<dbReference type="PANTHER" id="PTHR34595:SF2">
    <property type="entry name" value="BLR2978 PROTEIN"/>
    <property type="match status" value="1"/>
</dbReference>
<dbReference type="Pfam" id="PF04168">
    <property type="entry name" value="Alpha-E"/>
    <property type="match status" value="1"/>
</dbReference>
<organism evidence="3 4">
    <name type="scientific">Caenimonas koreensis DSM 17982</name>
    <dbReference type="NCBI Taxonomy" id="1121255"/>
    <lineage>
        <taxon>Bacteria</taxon>
        <taxon>Pseudomonadati</taxon>
        <taxon>Pseudomonadota</taxon>
        <taxon>Betaproteobacteria</taxon>
        <taxon>Burkholderiales</taxon>
        <taxon>Comamonadaceae</taxon>
        <taxon>Caenimonas</taxon>
    </lineage>
</organism>
<dbReference type="RefSeq" id="WP_323740996.1">
    <property type="nucleotide sequence ID" value="NZ_WJBU01000020.1"/>
</dbReference>
<dbReference type="PANTHER" id="PTHR34595">
    <property type="entry name" value="BLR5612 PROTEIN"/>
    <property type="match status" value="1"/>
</dbReference>
<feature type="domain" description="DUF403" evidence="1">
    <location>
        <begin position="534"/>
        <end position="847"/>
    </location>
</feature>
<dbReference type="InterPro" id="IPR007296">
    <property type="entry name" value="DUF403"/>
</dbReference>
<accession>A0A844B350</accession>
<dbReference type="InterPro" id="IPR025841">
    <property type="entry name" value="CP_ATPgrasp_2"/>
</dbReference>
<proteinExistence type="predicted"/>
<evidence type="ECO:0000259" key="1">
    <source>
        <dbReference type="Pfam" id="PF04168"/>
    </source>
</evidence>
<evidence type="ECO:0000313" key="3">
    <source>
        <dbReference type="EMBL" id="MRD49188.1"/>
    </source>
</evidence>
<dbReference type="InterPro" id="IPR051680">
    <property type="entry name" value="ATP-dep_Glu-Cys_Ligase-2"/>
</dbReference>
<dbReference type="EMBL" id="WJBU01000020">
    <property type="protein sequence ID" value="MRD49188.1"/>
    <property type="molecule type" value="Genomic_DNA"/>
</dbReference>
<keyword evidence="4" id="KW-1185">Reference proteome</keyword>
<feature type="domain" description="Circularly permuted ATP-grasp type 2" evidence="2">
    <location>
        <begin position="104"/>
        <end position="484"/>
    </location>
</feature>
<sequence>MDNLTDPANSLFGQDALETPAQLAAALAPPAAAGHYDELRGGQPGGPLAPPWAQFFDKLGIDGFADLNRRTTNLERQVRDNGITYNVYADANGPQRPWSLDLFPLVISAQSWQRLEQGVLQRARLLDRIMADVYGPQELLARNLLPPALVQGHPGYLRPMHGVRPAGGVHLHIAAFDMARDAQGDWWVVSQRTQAPSGLGYLLENRLITSRLFPEAFRDMKVQRLAATYRALMDGMRAMCPADSEPRIVLLTPGPYNETYFEHAFLARYLGLTLVEGGDLTVRDQKLYLKSLKGLEPVHGILKRLDDEFLDPLELRSDSRLGVPGLLQAIRAGNVLVANAPGSAFLESTALLGFLPALSRHLLGEELALPSLPTWWCGERAAMQAVLPQLATSVIKATYVGANAQAVLGTSLSRRELDEWAGRIVREPEEYTVQAHLPLSQMPTWKQDPKGDRIAPRSLMLRVFAVSDGMQSWRVLPGGMTRIASATIEIASMQRGGSSADTWVLTEGEVDSTSLLHSEQPATEISHRTRSATSRAAENLFWLGRYTERCENTARLARLVLDCMNGEDQTSQPLLTWLSAMAEANSLVLPDVPSAQLSRRVFERSLVASLADVDDSTSVGYNLVALRNAASAVRERLSQEQWNVIVRAEQDFFRGCRLATDNGDISSVEAVRVLEALSSATAAMTGAQTDRMTRDDGWRLLSIGRHLERLGFLASALETAFATGAVHDEAGFEAVVALFDSTITFHSQYQQRHDIPALLDLLVLDRDNPRSLGWVAQTLRGRLAKLAGSAPGVVPEIALTVPDPQEWTLAAMCQRDGNGDYPMLMALLQRCADAAYKLSDDLGARYFTHSGESRHSVGA</sequence>
<comment type="caution">
    <text evidence="3">The sequence shown here is derived from an EMBL/GenBank/DDBJ whole genome shotgun (WGS) entry which is preliminary data.</text>
</comment>
<dbReference type="Gene3D" id="3.40.50.11290">
    <property type="match status" value="1"/>
</dbReference>
<dbReference type="AlphaFoldDB" id="A0A844B350"/>
<protein>
    <submittedName>
        <fullName evidence="3">A circularly permuted ATPgrasp family protein</fullName>
    </submittedName>
</protein>
<evidence type="ECO:0000313" key="4">
    <source>
        <dbReference type="Proteomes" id="UP000487350"/>
    </source>
</evidence>
<dbReference type="Proteomes" id="UP000487350">
    <property type="component" value="Unassembled WGS sequence"/>
</dbReference>
<dbReference type="Gene3D" id="3.30.1490.270">
    <property type="match status" value="1"/>
</dbReference>
<name>A0A844B350_9BURK</name>
<gene>
    <name evidence="3" type="ORF">GHT07_18075</name>
</gene>